<organism evidence="2">
    <name type="scientific">Gordonia rubripertincta</name>
    <name type="common">Rhodococcus corallinus</name>
    <dbReference type="NCBI Taxonomy" id="36822"/>
    <lineage>
        <taxon>Bacteria</taxon>
        <taxon>Bacillati</taxon>
        <taxon>Actinomycetota</taxon>
        <taxon>Actinomycetes</taxon>
        <taxon>Mycobacteriales</taxon>
        <taxon>Gordoniaceae</taxon>
        <taxon>Gordonia</taxon>
    </lineage>
</organism>
<dbReference type="PANTHER" id="PTHR23150">
    <property type="entry name" value="SULFATASE MODIFYING FACTOR 1, 2"/>
    <property type="match status" value="1"/>
</dbReference>
<evidence type="ECO:0000313" key="2">
    <source>
        <dbReference type="EMBL" id="MDG6783241.1"/>
    </source>
</evidence>
<dbReference type="InterPro" id="IPR042095">
    <property type="entry name" value="SUMF_sf"/>
</dbReference>
<evidence type="ECO:0000259" key="1">
    <source>
        <dbReference type="Pfam" id="PF03781"/>
    </source>
</evidence>
<reference evidence="2" key="1">
    <citation type="submission" date="2023-04" db="EMBL/GenBank/DDBJ databases">
        <title>Characterization and analysis of the complete genome of Gordonia rubripertincta 112, the degrader of aromatic and aliphatic compounds.</title>
        <authorList>
            <person name="Frantsuzova E."/>
            <person name="Bogun A."/>
            <person name="Delegan Y."/>
        </authorList>
    </citation>
    <scope>NUCLEOTIDE SEQUENCE</scope>
    <source>
        <strain evidence="2">112</strain>
    </source>
</reference>
<dbReference type="EMBL" id="JARUXG010000018">
    <property type="protein sequence ID" value="MDG6783241.1"/>
    <property type="molecule type" value="Genomic_DNA"/>
</dbReference>
<gene>
    <name evidence="2" type="ORF">QBL07_20705</name>
</gene>
<comment type="caution">
    <text evidence="2">The sequence shown here is derived from an EMBL/GenBank/DDBJ whole genome shotgun (WGS) entry which is preliminary data.</text>
</comment>
<sequence length="180" mass="20103">MGAGRFAMGDHFAEGYPQDGERPVHRVDLPAFRLAATPVTNAQFATFVKETGHVTTAEQFGVSAVFHLAFVGDRAAILHRAEQTPWWLAVKGADWKHPDGPGSNISDRQHHPVVHVSWTDATAYCDWAGNRLPTEAEWEYAARGGGAGHRYSWGDELTPRQQWRCNIWQGESPRVCWRLG</sequence>
<protein>
    <submittedName>
        <fullName evidence="2">SUMF1/EgtB/PvdO family nonheme iron enzyme</fullName>
    </submittedName>
</protein>
<dbReference type="SUPFAM" id="SSF56436">
    <property type="entry name" value="C-type lectin-like"/>
    <property type="match status" value="1"/>
</dbReference>
<dbReference type="GO" id="GO:0120147">
    <property type="term" value="F:formylglycine-generating oxidase activity"/>
    <property type="evidence" value="ECO:0007669"/>
    <property type="project" value="TreeGrafter"/>
</dbReference>
<name>A0AAW6RFM8_GORRU</name>
<proteinExistence type="predicted"/>
<dbReference type="PANTHER" id="PTHR23150:SF19">
    <property type="entry name" value="FORMYLGLYCINE-GENERATING ENZYME"/>
    <property type="match status" value="1"/>
</dbReference>
<dbReference type="InterPro" id="IPR051043">
    <property type="entry name" value="Sulfatase_Mod_Factor_Kinase"/>
</dbReference>
<dbReference type="Gene3D" id="3.90.1580.10">
    <property type="entry name" value="paralog of FGE (formylglycine-generating enzyme)"/>
    <property type="match status" value="1"/>
</dbReference>
<accession>A0AAW6RFM8</accession>
<dbReference type="Pfam" id="PF03781">
    <property type="entry name" value="FGE-sulfatase"/>
    <property type="match status" value="1"/>
</dbReference>
<dbReference type="InterPro" id="IPR005532">
    <property type="entry name" value="SUMF_dom"/>
</dbReference>
<dbReference type="InterPro" id="IPR016187">
    <property type="entry name" value="CTDL_fold"/>
</dbReference>
<feature type="domain" description="Sulfatase-modifying factor enzyme-like" evidence="1">
    <location>
        <begin position="3"/>
        <end position="171"/>
    </location>
</feature>
<dbReference type="AlphaFoldDB" id="A0AAW6RFM8"/>